<evidence type="ECO:0000256" key="2">
    <source>
        <dbReference type="SAM" id="Phobius"/>
    </source>
</evidence>
<keyword evidence="4" id="KW-1185">Reference proteome</keyword>
<keyword evidence="1" id="KW-0175">Coiled coil</keyword>
<dbReference type="EMBL" id="JANAWD010001883">
    <property type="protein sequence ID" value="KAJ3472618.1"/>
    <property type="molecule type" value="Genomic_DNA"/>
</dbReference>
<protein>
    <submittedName>
        <fullName evidence="3">Uncharacterized protein</fullName>
    </submittedName>
</protein>
<evidence type="ECO:0000313" key="3">
    <source>
        <dbReference type="EMBL" id="KAJ3472618.1"/>
    </source>
</evidence>
<name>A0AAD5Y928_9APHY</name>
<evidence type="ECO:0000313" key="4">
    <source>
        <dbReference type="Proteomes" id="UP001212997"/>
    </source>
</evidence>
<sequence length="208" mass="23196">MVSGFIGTIIGYVASNATQVVSFYFGSSKGSEQKSEAMATAFTQAFGGTVKGRLLGLAATLNGCTDSEASMTNPHPTPESVREHIDGVEKLFDSKIGTLRFEVVTGLTNLRELTRQNLENIVSYQTAVHDEVNRRLAEIEKSIERLDQANRDYVLREVYEKDEERLYSERHEQQSNRENGQRAIILALVSVLLGVFNTIVVIILRFVH</sequence>
<dbReference type="AlphaFoldDB" id="A0AAD5Y928"/>
<keyword evidence="2" id="KW-0812">Transmembrane</keyword>
<evidence type="ECO:0000256" key="1">
    <source>
        <dbReference type="SAM" id="Coils"/>
    </source>
</evidence>
<feature type="transmembrane region" description="Helical" evidence="2">
    <location>
        <begin position="183"/>
        <end position="207"/>
    </location>
</feature>
<keyword evidence="2" id="KW-1133">Transmembrane helix</keyword>
<reference evidence="3" key="1">
    <citation type="submission" date="2022-07" db="EMBL/GenBank/DDBJ databases">
        <title>Genome Sequence of Physisporinus lineatus.</title>
        <authorList>
            <person name="Buettner E."/>
        </authorList>
    </citation>
    <scope>NUCLEOTIDE SEQUENCE</scope>
    <source>
        <strain evidence="3">VT162</strain>
    </source>
</reference>
<dbReference type="Proteomes" id="UP001212997">
    <property type="component" value="Unassembled WGS sequence"/>
</dbReference>
<organism evidence="3 4">
    <name type="scientific">Meripilus lineatus</name>
    <dbReference type="NCBI Taxonomy" id="2056292"/>
    <lineage>
        <taxon>Eukaryota</taxon>
        <taxon>Fungi</taxon>
        <taxon>Dikarya</taxon>
        <taxon>Basidiomycota</taxon>
        <taxon>Agaricomycotina</taxon>
        <taxon>Agaricomycetes</taxon>
        <taxon>Polyporales</taxon>
        <taxon>Meripilaceae</taxon>
        <taxon>Meripilus</taxon>
    </lineage>
</organism>
<gene>
    <name evidence="3" type="ORF">NLI96_g13304</name>
</gene>
<feature type="transmembrane region" description="Helical" evidence="2">
    <location>
        <begin position="6"/>
        <end position="25"/>
    </location>
</feature>
<feature type="coiled-coil region" evidence="1">
    <location>
        <begin position="129"/>
        <end position="156"/>
    </location>
</feature>
<comment type="caution">
    <text evidence="3">The sequence shown here is derived from an EMBL/GenBank/DDBJ whole genome shotgun (WGS) entry which is preliminary data.</text>
</comment>
<proteinExistence type="predicted"/>
<accession>A0AAD5Y928</accession>
<keyword evidence="2" id="KW-0472">Membrane</keyword>